<dbReference type="Proteomes" id="UP000607653">
    <property type="component" value="Unassembled WGS sequence"/>
</dbReference>
<name>A0A822XXJ7_NELNU</name>
<dbReference type="EMBL" id="DUZY01000001">
    <property type="protein sequence ID" value="DAD24742.1"/>
    <property type="molecule type" value="Genomic_DNA"/>
</dbReference>
<organism evidence="2 3">
    <name type="scientific">Nelumbo nucifera</name>
    <name type="common">Sacred lotus</name>
    <dbReference type="NCBI Taxonomy" id="4432"/>
    <lineage>
        <taxon>Eukaryota</taxon>
        <taxon>Viridiplantae</taxon>
        <taxon>Streptophyta</taxon>
        <taxon>Embryophyta</taxon>
        <taxon>Tracheophyta</taxon>
        <taxon>Spermatophyta</taxon>
        <taxon>Magnoliopsida</taxon>
        <taxon>Proteales</taxon>
        <taxon>Nelumbonaceae</taxon>
        <taxon>Nelumbo</taxon>
    </lineage>
</organism>
<keyword evidence="1" id="KW-1133">Transmembrane helix</keyword>
<accession>A0A822XXJ7</accession>
<evidence type="ECO:0000256" key="1">
    <source>
        <dbReference type="SAM" id="Phobius"/>
    </source>
</evidence>
<dbReference type="AlphaFoldDB" id="A0A822XXJ7"/>
<evidence type="ECO:0000313" key="2">
    <source>
        <dbReference type="EMBL" id="DAD24742.1"/>
    </source>
</evidence>
<dbReference type="Gene3D" id="3.30.200.20">
    <property type="entry name" value="Phosphorylase Kinase, domain 1"/>
    <property type="match status" value="1"/>
</dbReference>
<sequence length="107" mass="11886">MLLCLALTISASVLFFIGLVLFLFYLWYSLVDRSRTSPFVSSAPLELQRFSCKELKSVTKDFGEANLIGQSGSGSVFRGILRDGKSVAVKKLDVSSLQAEREFQNEL</sequence>
<feature type="transmembrane region" description="Helical" evidence="1">
    <location>
        <begin position="6"/>
        <end position="28"/>
    </location>
</feature>
<comment type="caution">
    <text evidence="2">The sequence shown here is derived from an EMBL/GenBank/DDBJ whole genome shotgun (WGS) entry which is preliminary data.</text>
</comment>
<dbReference type="PANTHER" id="PTHR46821:SF4">
    <property type="entry name" value="OS08G0275200 PROTEIN"/>
    <property type="match status" value="1"/>
</dbReference>
<evidence type="ECO:0000313" key="3">
    <source>
        <dbReference type="Proteomes" id="UP000607653"/>
    </source>
</evidence>
<dbReference type="InterPro" id="IPR011009">
    <property type="entry name" value="Kinase-like_dom_sf"/>
</dbReference>
<keyword evidence="1" id="KW-0472">Membrane</keyword>
<keyword evidence="3" id="KW-1185">Reference proteome</keyword>
<proteinExistence type="predicted"/>
<protein>
    <submittedName>
        <fullName evidence="2">Uncharacterized protein</fullName>
    </submittedName>
</protein>
<dbReference type="PANTHER" id="PTHR46821">
    <property type="entry name" value="OS07G0586332 PROTEIN"/>
    <property type="match status" value="1"/>
</dbReference>
<dbReference type="InterPro" id="IPR044576">
    <property type="entry name" value="At4g25390-like"/>
</dbReference>
<reference evidence="2 3" key="1">
    <citation type="journal article" date="2020" name="Mol. Biol. Evol.">
        <title>Distinct Expression and Methylation Patterns for Genes with Different Fates following a Single Whole-Genome Duplication in Flowering Plants.</title>
        <authorList>
            <person name="Shi T."/>
            <person name="Rahmani R.S."/>
            <person name="Gugger P.F."/>
            <person name="Wang M."/>
            <person name="Li H."/>
            <person name="Zhang Y."/>
            <person name="Li Z."/>
            <person name="Wang Q."/>
            <person name="Van de Peer Y."/>
            <person name="Marchal K."/>
            <person name="Chen J."/>
        </authorList>
    </citation>
    <scope>NUCLEOTIDE SEQUENCE [LARGE SCALE GENOMIC DNA]</scope>
    <source>
        <tissue evidence="2">Leaf</tissue>
    </source>
</reference>
<keyword evidence="1" id="KW-0812">Transmembrane</keyword>
<dbReference type="SUPFAM" id="SSF56112">
    <property type="entry name" value="Protein kinase-like (PK-like)"/>
    <property type="match status" value="1"/>
</dbReference>
<gene>
    <name evidence="2" type="ORF">HUJ06_026206</name>
</gene>